<name>A0A6P4ZFP4_BRABE</name>
<evidence type="ECO:0000256" key="1">
    <source>
        <dbReference type="SAM" id="Coils"/>
    </source>
</evidence>
<dbReference type="GeneID" id="109478468"/>
<dbReference type="AlphaFoldDB" id="A0A6P4ZFP4"/>
<evidence type="ECO:0000313" key="3">
    <source>
        <dbReference type="RefSeq" id="XP_019635563.1"/>
    </source>
</evidence>
<organism evidence="2 3">
    <name type="scientific">Branchiostoma belcheri</name>
    <name type="common">Amphioxus</name>
    <dbReference type="NCBI Taxonomy" id="7741"/>
    <lineage>
        <taxon>Eukaryota</taxon>
        <taxon>Metazoa</taxon>
        <taxon>Chordata</taxon>
        <taxon>Cephalochordata</taxon>
        <taxon>Leptocardii</taxon>
        <taxon>Amphioxiformes</taxon>
        <taxon>Branchiostomatidae</taxon>
        <taxon>Branchiostoma</taxon>
    </lineage>
</organism>
<proteinExistence type="predicted"/>
<sequence>MRWDEAGALGVLNDMLINENSTTPFGKSTKLWEASADDEAKYCATALGELEELLKKEAETKMSQRRKAGELLPVLQKISEGLKGTAQLEGLKKQIEHLTEEKEKYLKGLRDAEERNKELQNHQHAMYDVLRERDEQLANLEGILKVARASEKKWKAQAQHLEAENQEKMMMLDRAEQDKKKLKDELDALKAKMKKMQDEDARAEE</sequence>
<accession>A0A6P4ZFP4</accession>
<dbReference type="RefSeq" id="XP_019635563.1">
    <property type="nucleotide sequence ID" value="XM_019780004.1"/>
</dbReference>
<evidence type="ECO:0000313" key="2">
    <source>
        <dbReference type="Proteomes" id="UP000515135"/>
    </source>
</evidence>
<protein>
    <submittedName>
        <fullName evidence="3">CAP-Gly domain-containing linker protein 1-like</fullName>
    </submittedName>
</protein>
<feature type="coiled-coil region" evidence="1">
    <location>
        <begin position="88"/>
        <end position="199"/>
    </location>
</feature>
<reference evidence="3" key="1">
    <citation type="submission" date="2025-08" db="UniProtKB">
        <authorList>
            <consortium name="RefSeq"/>
        </authorList>
    </citation>
    <scope>IDENTIFICATION</scope>
    <source>
        <tissue evidence="3">Gonad</tissue>
    </source>
</reference>
<dbReference type="KEGG" id="bbel:109478468"/>
<dbReference type="Proteomes" id="UP000515135">
    <property type="component" value="Unplaced"/>
</dbReference>
<keyword evidence="2" id="KW-1185">Reference proteome</keyword>
<gene>
    <name evidence="3" type="primary">LOC109478468</name>
</gene>
<keyword evidence="1" id="KW-0175">Coiled coil</keyword>